<dbReference type="AlphaFoldDB" id="A0A2A9ENW5"/>
<name>A0A2A9ENW5_9MICO</name>
<feature type="transmembrane region" description="Helical" evidence="1">
    <location>
        <begin position="12"/>
        <end position="33"/>
    </location>
</feature>
<evidence type="ECO:0000313" key="3">
    <source>
        <dbReference type="Proteomes" id="UP000222106"/>
    </source>
</evidence>
<keyword evidence="1" id="KW-1133">Transmembrane helix</keyword>
<organism evidence="2 3">
    <name type="scientific">Georgenia soli</name>
    <dbReference type="NCBI Taxonomy" id="638953"/>
    <lineage>
        <taxon>Bacteria</taxon>
        <taxon>Bacillati</taxon>
        <taxon>Actinomycetota</taxon>
        <taxon>Actinomycetes</taxon>
        <taxon>Micrococcales</taxon>
        <taxon>Bogoriellaceae</taxon>
        <taxon>Georgenia</taxon>
    </lineage>
</organism>
<dbReference type="Proteomes" id="UP000222106">
    <property type="component" value="Unassembled WGS sequence"/>
</dbReference>
<dbReference type="EMBL" id="PDJI01000004">
    <property type="protein sequence ID" value="PFG39935.1"/>
    <property type="molecule type" value="Genomic_DNA"/>
</dbReference>
<sequence length="142" mass="15625">MNVYPSGSSNAHYISFMGLLLELVGSWLGMAAGERMVVKKRQRDAAGRGRYVAMRESRMAKWLAGEVAVSPGRIDFTWHDMPKTESYDVIRVEPLGLGPSIIDGDTRIIAIESDTGTGDERVLFAILARDVEQVLASLANLR</sequence>
<keyword evidence="3" id="KW-1185">Reference proteome</keyword>
<evidence type="ECO:0000313" key="2">
    <source>
        <dbReference type="EMBL" id="PFG39935.1"/>
    </source>
</evidence>
<keyword evidence="1" id="KW-0812">Transmembrane</keyword>
<keyword evidence="1" id="KW-0472">Membrane</keyword>
<reference evidence="2 3" key="1">
    <citation type="submission" date="2017-10" db="EMBL/GenBank/DDBJ databases">
        <title>Sequencing the genomes of 1000 actinobacteria strains.</title>
        <authorList>
            <person name="Klenk H.-P."/>
        </authorList>
    </citation>
    <scope>NUCLEOTIDE SEQUENCE [LARGE SCALE GENOMIC DNA]</scope>
    <source>
        <strain evidence="2 3">DSM 21838</strain>
    </source>
</reference>
<comment type="caution">
    <text evidence="2">The sequence shown here is derived from an EMBL/GenBank/DDBJ whole genome shotgun (WGS) entry which is preliminary data.</text>
</comment>
<protein>
    <submittedName>
        <fullName evidence="2">Uncharacterized protein</fullName>
    </submittedName>
</protein>
<gene>
    <name evidence="2" type="ORF">ATJ97_2455</name>
</gene>
<proteinExistence type="predicted"/>
<accession>A0A2A9ENW5</accession>
<evidence type="ECO:0000256" key="1">
    <source>
        <dbReference type="SAM" id="Phobius"/>
    </source>
</evidence>